<feature type="compositionally biased region" description="Basic residues" evidence="14">
    <location>
        <begin position="1"/>
        <end position="13"/>
    </location>
</feature>
<evidence type="ECO:0000313" key="18">
    <source>
        <dbReference type="Proteomes" id="UP000694425"/>
    </source>
</evidence>
<feature type="region of interest" description="Disordered" evidence="14">
    <location>
        <begin position="1"/>
        <end position="99"/>
    </location>
</feature>
<evidence type="ECO:0000259" key="16">
    <source>
        <dbReference type="PROSITE" id="PS50271"/>
    </source>
</evidence>
<dbReference type="GO" id="GO:0005681">
    <property type="term" value="C:spliceosomal complex"/>
    <property type="evidence" value="ECO:0007669"/>
    <property type="project" value="UniProtKB-KW"/>
</dbReference>
<feature type="domain" description="USP" evidence="15">
    <location>
        <begin position="191"/>
        <end position="502"/>
    </location>
</feature>
<evidence type="ECO:0000256" key="7">
    <source>
        <dbReference type="ARBA" id="ARBA00022771"/>
    </source>
</evidence>
<dbReference type="GO" id="GO:0016579">
    <property type="term" value="P:protein deubiquitination"/>
    <property type="evidence" value="ECO:0007669"/>
    <property type="project" value="InterPro"/>
</dbReference>
<dbReference type="Gene3D" id="3.30.40.10">
    <property type="entry name" value="Zinc/RING finger domain, C3HC4 (zinc finger)"/>
    <property type="match status" value="1"/>
</dbReference>
<dbReference type="PANTHER" id="PTHR21646:SF16">
    <property type="entry name" value="U4_U6.U5 TRI-SNRNP-ASSOCIATED PROTEIN 2"/>
    <property type="match status" value="1"/>
</dbReference>
<keyword evidence="11" id="KW-0508">mRNA splicing</keyword>
<comment type="subcellular location">
    <subcellularLocation>
        <location evidence="2">Nucleus</location>
    </subcellularLocation>
</comment>
<evidence type="ECO:0000313" key="17">
    <source>
        <dbReference type="Ensembl" id="ENSNVIP00000023878.1"/>
    </source>
</evidence>
<keyword evidence="4" id="KW-0507">mRNA processing</keyword>
<evidence type="ECO:0000256" key="14">
    <source>
        <dbReference type="SAM" id="MobiDB-lite"/>
    </source>
</evidence>
<keyword evidence="10" id="KW-0862">Zinc</keyword>
<evidence type="ECO:0000256" key="2">
    <source>
        <dbReference type="ARBA" id="ARBA00004123"/>
    </source>
</evidence>
<dbReference type="InterPro" id="IPR001607">
    <property type="entry name" value="Znf_UBP"/>
</dbReference>
<dbReference type="GO" id="GO:0008270">
    <property type="term" value="F:zinc ion binding"/>
    <property type="evidence" value="ECO:0007669"/>
    <property type="project" value="UniProtKB-KW"/>
</dbReference>
<evidence type="ECO:0000259" key="15">
    <source>
        <dbReference type="PROSITE" id="PS50235"/>
    </source>
</evidence>
<dbReference type="InterPro" id="IPR050185">
    <property type="entry name" value="Ub_carboxyl-term_hydrolase"/>
</dbReference>
<dbReference type="InterPro" id="IPR038765">
    <property type="entry name" value="Papain-like_cys_pep_sf"/>
</dbReference>
<evidence type="ECO:0000256" key="11">
    <source>
        <dbReference type="ARBA" id="ARBA00023187"/>
    </source>
</evidence>
<evidence type="ECO:0000256" key="8">
    <source>
        <dbReference type="ARBA" id="ARBA00022786"/>
    </source>
</evidence>
<evidence type="ECO:0000256" key="9">
    <source>
        <dbReference type="ARBA" id="ARBA00022801"/>
    </source>
</evidence>
<dbReference type="SUPFAM" id="SSF57850">
    <property type="entry name" value="RING/U-box"/>
    <property type="match status" value="1"/>
</dbReference>
<evidence type="ECO:0000256" key="4">
    <source>
        <dbReference type="ARBA" id="ARBA00022664"/>
    </source>
</evidence>
<evidence type="ECO:0000256" key="1">
    <source>
        <dbReference type="ARBA" id="ARBA00000707"/>
    </source>
</evidence>
<sequence>MSGRSKRSRGSTRGKRESESQGSLGRVKRERDREREAEAPSSRGSPVRVKREVEPVSAREAPAPIVPAVRVKREREADEDSEPEREVRAKNGRVDSEDRRSRHCPYLDTINRGLKSHAYIHSVQFSHHVFLNLHTLKFYCLPDNYEIIDSSLEDITYVLKPTFTKQQIANLDKQAKLSRAYDGTTYLPGIVGLNNIKANDYANAVLQALSNVPPLRNYFLEEDNYKNIKRTPGDIMFLLVQRFGELMRKLWNPRNFKAHVSPHEMLQAVVLCSKKTFQITKQGDGVDFLSWFLNALHSALGGTKKKKKTIVTDVFQGSMRIFTKKLPHPDLPAEEKEQLLHNDEYQETMVESTFMYLTLDLPTAPLYKDEKEQLIIPQVPLFNILAKFNGITEKEYKTYKENFLKRFQLTKLPPYLIFCIKRFTKNNFFVEKNPTIVNFPITNVDLREYLSEEVQAVHKNTTYDLIANIVHDGKPSEGSYRIHVLHHIWKRRDNDETNQQGA</sequence>
<dbReference type="InterPro" id="IPR001394">
    <property type="entry name" value="Peptidase_C19_UCH"/>
</dbReference>
<evidence type="ECO:0000256" key="6">
    <source>
        <dbReference type="ARBA" id="ARBA00022728"/>
    </source>
</evidence>
<organism evidence="17 18">
    <name type="scientific">Neovison vison</name>
    <name type="common">American mink</name>
    <name type="synonym">Mustela vison</name>
    <dbReference type="NCBI Taxonomy" id="452646"/>
    <lineage>
        <taxon>Eukaryota</taxon>
        <taxon>Metazoa</taxon>
        <taxon>Chordata</taxon>
        <taxon>Craniata</taxon>
        <taxon>Vertebrata</taxon>
        <taxon>Euteleostomi</taxon>
        <taxon>Mammalia</taxon>
        <taxon>Eutheria</taxon>
        <taxon>Laurasiatheria</taxon>
        <taxon>Carnivora</taxon>
        <taxon>Caniformia</taxon>
        <taxon>Musteloidea</taxon>
        <taxon>Mustelidae</taxon>
        <taxon>Mustelinae</taxon>
        <taxon>Neogale</taxon>
    </lineage>
</organism>
<dbReference type="Ensembl" id="ENSNVIT00000027721.1">
    <property type="protein sequence ID" value="ENSNVIP00000023878.1"/>
    <property type="gene ID" value="ENSNVIG00000018464.1"/>
</dbReference>
<accession>A0A8C7BMT9</accession>
<keyword evidence="5" id="KW-0479">Metal-binding</keyword>
<dbReference type="AlphaFoldDB" id="A0A8C7BMT9"/>
<dbReference type="GO" id="GO:0000245">
    <property type="term" value="P:spliceosomal complex assembly"/>
    <property type="evidence" value="ECO:0007669"/>
    <property type="project" value="InterPro"/>
</dbReference>
<evidence type="ECO:0000256" key="12">
    <source>
        <dbReference type="ARBA" id="ARBA00023242"/>
    </source>
</evidence>
<dbReference type="Proteomes" id="UP000694425">
    <property type="component" value="Unplaced"/>
</dbReference>
<dbReference type="EC" id="3.4.19.12" evidence="3"/>
<keyword evidence="8" id="KW-0833">Ubl conjugation pathway</keyword>
<dbReference type="SUPFAM" id="SSF54001">
    <property type="entry name" value="Cysteine proteinases"/>
    <property type="match status" value="1"/>
</dbReference>
<dbReference type="PANTHER" id="PTHR21646">
    <property type="entry name" value="UBIQUITIN CARBOXYL-TERMINAL HYDROLASE"/>
    <property type="match status" value="1"/>
</dbReference>
<proteinExistence type="predicted"/>
<keyword evidence="18" id="KW-1185">Reference proteome</keyword>
<comment type="catalytic activity">
    <reaction evidence="1">
        <text>Thiol-dependent hydrolysis of ester, thioester, amide, peptide and isopeptide bonds formed by the C-terminal Gly of ubiquitin (a 76-residue protein attached to proteins as an intracellular targeting signal).</text>
        <dbReference type="EC" id="3.4.19.12"/>
    </reaction>
</comment>
<evidence type="ECO:0000256" key="5">
    <source>
        <dbReference type="ARBA" id="ARBA00022723"/>
    </source>
</evidence>
<protein>
    <recommendedName>
        <fullName evidence="3">ubiquitinyl hydrolase 1</fullName>
        <ecNumber evidence="3">3.4.19.12</ecNumber>
    </recommendedName>
</protein>
<dbReference type="CDD" id="cd02669">
    <property type="entry name" value="Peptidase_C19M"/>
    <property type="match status" value="1"/>
</dbReference>
<keyword evidence="12" id="KW-0539">Nucleus</keyword>
<keyword evidence="6" id="KW-0747">Spliceosome</keyword>
<dbReference type="InterPro" id="IPR028889">
    <property type="entry name" value="USP"/>
</dbReference>
<evidence type="ECO:0000256" key="13">
    <source>
        <dbReference type="PROSITE-ProRule" id="PRU00502"/>
    </source>
</evidence>
<dbReference type="GO" id="GO:0004843">
    <property type="term" value="F:cysteine-type deubiquitinase activity"/>
    <property type="evidence" value="ECO:0007669"/>
    <property type="project" value="UniProtKB-EC"/>
</dbReference>
<reference evidence="17" key="2">
    <citation type="submission" date="2025-09" db="UniProtKB">
        <authorList>
            <consortium name="Ensembl"/>
        </authorList>
    </citation>
    <scope>IDENTIFICATION</scope>
</reference>
<keyword evidence="9" id="KW-0378">Hydrolase</keyword>
<feature type="compositionally biased region" description="Basic and acidic residues" evidence="14">
    <location>
        <begin position="27"/>
        <end position="38"/>
    </location>
</feature>
<evidence type="ECO:0000256" key="10">
    <source>
        <dbReference type="ARBA" id="ARBA00022833"/>
    </source>
</evidence>
<dbReference type="Pfam" id="PF00443">
    <property type="entry name" value="UCH"/>
    <property type="match status" value="1"/>
</dbReference>
<dbReference type="FunFam" id="3.90.70.10:FF:000030">
    <property type="entry name" value="U4/U6.U5 tri-snRNP-associated protein 2"/>
    <property type="match status" value="1"/>
</dbReference>
<evidence type="ECO:0000256" key="3">
    <source>
        <dbReference type="ARBA" id="ARBA00012759"/>
    </source>
</evidence>
<dbReference type="InterPro" id="IPR033809">
    <property type="entry name" value="USP39"/>
</dbReference>
<dbReference type="Pfam" id="PF02148">
    <property type="entry name" value="zf-UBP"/>
    <property type="match status" value="1"/>
</dbReference>
<keyword evidence="7 13" id="KW-0863">Zinc-finger</keyword>
<feature type="compositionally biased region" description="Basic and acidic residues" evidence="14">
    <location>
        <begin position="84"/>
        <end position="99"/>
    </location>
</feature>
<dbReference type="PROSITE" id="PS50235">
    <property type="entry name" value="USP_3"/>
    <property type="match status" value="1"/>
</dbReference>
<feature type="domain" description="UBP-type" evidence="16">
    <location>
        <begin position="64"/>
        <end position="166"/>
    </location>
</feature>
<dbReference type="PROSITE" id="PS50271">
    <property type="entry name" value="ZF_UBP"/>
    <property type="match status" value="1"/>
</dbReference>
<name>A0A8C7BMT9_NEOVI</name>
<dbReference type="GeneTree" id="ENSGT00390000007992"/>
<reference evidence="17" key="1">
    <citation type="submission" date="2025-08" db="UniProtKB">
        <authorList>
            <consortium name="Ensembl"/>
        </authorList>
    </citation>
    <scope>IDENTIFICATION</scope>
</reference>
<dbReference type="Gene3D" id="3.90.70.10">
    <property type="entry name" value="Cysteine proteinases"/>
    <property type="match status" value="1"/>
</dbReference>
<dbReference type="InterPro" id="IPR013083">
    <property type="entry name" value="Znf_RING/FYVE/PHD"/>
</dbReference>